<feature type="transmembrane region" description="Helical" evidence="9">
    <location>
        <begin position="965"/>
        <end position="986"/>
    </location>
</feature>
<evidence type="ECO:0000256" key="1">
    <source>
        <dbReference type="ARBA" id="ARBA00004429"/>
    </source>
</evidence>
<dbReference type="Proteomes" id="UP000091926">
    <property type="component" value="Chromosome"/>
</dbReference>
<protein>
    <submittedName>
        <fullName evidence="10">Acriflavine resistance protein B</fullName>
    </submittedName>
</protein>
<keyword evidence="6 9" id="KW-1133">Transmembrane helix</keyword>
<feature type="transmembrane region" description="Helical" evidence="9">
    <location>
        <begin position="920"/>
        <end position="945"/>
    </location>
</feature>
<dbReference type="InterPro" id="IPR027463">
    <property type="entry name" value="AcrB_DN_DC_subdom"/>
</dbReference>
<keyword evidence="3" id="KW-1003">Cell membrane</keyword>
<dbReference type="Gene3D" id="3.30.70.1320">
    <property type="entry name" value="Multidrug efflux transporter AcrB pore domain like"/>
    <property type="match status" value="1"/>
</dbReference>
<dbReference type="GO" id="GO:0042910">
    <property type="term" value="F:xenobiotic transmembrane transporter activity"/>
    <property type="evidence" value="ECO:0007669"/>
    <property type="project" value="TreeGrafter"/>
</dbReference>
<evidence type="ECO:0000256" key="5">
    <source>
        <dbReference type="ARBA" id="ARBA00022692"/>
    </source>
</evidence>
<dbReference type="KEGG" id="bfz:BAU07_05140"/>
<dbReference type="SUPFAM" id="SSF82866">
    <property type="entry name" value="Multidrug efflux transporter AcrB transmembrane domain"/>
    <property type="match status" value="2"/>
</dbReference>
<feature type="transmembrane region" description="Helical" evidence="9">
    <location>
        <begin position="372"/>
        <end position="393"/>
    </location>
</feature>
<sequence length="1066" mass="114634">MSVSAAFIKRPIGTSLLALAILLVGIATWPLLPVAPLPQVDFPTIQVTVNLPGGSPETMASNVAQPLERQFSLIAGLSQMTSVSAQNQTQITLQFDLDRSIESAAVDVQAAINASSGQLPANLPNAPTFRKVNPADAPILVLSVQSTTLPLTQVNDYADNILAQQISQIKGVGLVNIAGQQKPAVRIQVDPDKLKSLGLSLEDIRNVIASTTVNQPKGTLDGPTQSFTTYTNDQLLKAAPWNDMVLAYRNGAPIRVRDVGVAVDGPENNKLAAWAYAGPAAAPGNTLTNGRGIVLQVSKQPGANVIDTVDAINAAMPRLRAAIPPTVQINTVIDRTQTIRASVADVEFTLVLTIVLVVMVIFLFLRDMAATLIPCVTVPLALMGTAAMMYVAGFSLDNLSLMALTIAVGFVVDDAIVMLENIYRHVEEGMSPLQAAYKGAGEIGFTIISISVSLVAVFIPLLLMGGIVGRLFREFAVTVTLTILVSVIVSLTLTPMLCSRYLKNQHGRGHGRLFLLFERGFDAMLGGYKHGLHWVLRHQRATLAVFIATVALTGVMFATIPKGFFPQQDTGFIYGFAQSSQDSSFAAMNRRMLELADIVRQDKDVSAFGMNGNQTQFNTGNFYIGLRPKEDGRTASADEIIRRLRPRLAQVEGVTLYMQAGQDINVGGRLSRTQYQYTLTDSNLDELNQWAPRLLARFSQLPELADVASDQQSNAPTATLTIDRARASSFGISPALIDSTIYDAIGQRQVAQYFTQLNSYHVVLEVTPALQRDPSLFSKLYLTSPLTGTQVPLSTFVTLDTTRTAYLAINHQGQFPAVTLSFNLAPGASLGDAVKAIDAAKAQMGVPDTLTGSFQGAARAFGDSLKSQPYLIAAALIAVYIVLGLLYESYIHPITILSTLPSAGLGALLILRAGGYDLSVIALIGIILLIGIVKKNGIMMIDFALHAERERGMPPQEAIYQACLLRFRPIMMTTMCALLSGLPLMLGNGQGAELRRPLGYAMVGGLLVSQALTLFTTPVVYLYLDRAHHWYMRRKQGRAAARAGAAAPPAHPDVPRDGPPEPLVQK</sequence>
<keyword evidence="11" id="KW-1185">Reference proteome</keyword>
<reference evidence="10 11" key="1">
    <citation type="submission" date="2016-06" db="EMBL/GenBank/DDBJ databases">
        <title>Complete genome sequences of Bordetella bronchialis and Bordetella flabilis.</title>
        <authorList>
            <person name="LiPuma J.J."/>
            <person name="Spilker T."/>
        </authorList>
    </citation>
    <scope>NUCLEOTIDE SEQUENCE [LARGE SCALE GENOMIC DNA]</scope>
    <source>
        <strain evidence="10 11">AU10664</strain>
    </source>
</reference>
<dbReference type="Pfam" id="PF00873">
    <property type="entry name" value="ACR_tran"/>
    <property type="match status" value="1"/>
</dbReference>
<dbReference type="STRING" id="463014.BAU07_05140"/>
<keyword evidence="5 9" id="KW-0812">Transmembrane</keyword>
<dbReference type="PRINTS" id="PR00702">
    <property type="entry name" value="ACRIFLAVINRP"/>
</dbReference>
<evidence type="ECO:0000256" key="6">
    <source>
        <dbReference type="ARBA" id="ARBA00022989"/>
    </source>
</evidence>
<dbReference type="SUPFAM" id="SSF82714">
    <property type="entry name" value="Multidrug efflux transporter AcrB TolC docking domain, DN and DC subdomains"/>
    <property type="match status" value="2"/>
</dbReference>
<evidence type="ECO:0000256" key="2">
    <source>
        <dbReference type="ARBA" id="ARBA00022448"/>
    </source>
</evidence>
<gene>
    <name evidence="10" type="ORF">BAU07_05140</name>
</gene>
<dbReference type="FunFam" id="1.20.1640.10:FF:000001">
    <property type="entry name" value="Efflux pump membrane transporter"/>
    <property type="match status" value="1"/>
</dbReference>
<feature type="transmembrane region" description="Helical" evidence="9">
    <location>
        <begin position="869"/>
        <end position="887"/>
    </location>
</feature>
<dbReference type="Gene3D" id="1.20.1640.10">
    <property type="entry name" value="Multidrug efflux transporter AcrB transmembrane domain"/>
    <property type="match status" value="2"/>
</dbReference>
<keyword evidence="7 9" id="KW-0472">Membrane</keyword>
<feature type="transmembrane region" description="Helical" evidence="9">
    <location>
        <begin position="440"/>
        <end position="463"/>
    </location>
</feature>
<evidence type="ECO:0000256" key="3">
    <source>
        <dbReference type="ARBA" id="ARBA00022475"/>
    </source>
</evidence>
<feature type="transmembrane region" description="Helical" evidence="9">
    <location>
        <begin position="348"/>
        <end position="365"/>
    </location>
</feature>
<proteinExistence type="predicted"/>
<evidence type="ECO:0000313" key="10">
    <source>
        <dbReference type="EMBL" id="ANN76582.1"/>
    </source>
</evidence>
<feature type="transmembrane region" description="Helical" evidence="9">
    <location>
        <begin position="475"/>
        <end position="498"/>
    </location>
</feature>
<evidence type="ECO:0000256" key="7">
    <source>
        <dbReference type="ARBA" id="ARBA00023136"/>
    </source>
</evidence>
<feature type="transmembrane region" description="Helical" evidence="9">
    <location>
        <begin position="541"/>
        <end position="560"/>
    </location>
</feature>
<keyword evidence="2" id="KW-0813">Transport</keyword>
<dbReference type="Gene3D" id="3.30.2090.10">
    <property type="entry name" value="Multidrug efflux transporter AcrB TolC docking domain, DN and DC subdomains"/>
    <property type="match status" value="2"/>
</dbReference>
<organism evidence="10 11">
    <name type="scientific">Bordetella flabilis</name>
    <dbReference type="NCBI Taxonomy" id="463014"/>
    <lineage>
        <taxon>Bacteria</taxon>
        <taxon>Pseudomonadati</taxon>
        <taxon>Pseudomonadota</taxon>
        <taxon>Betaproteobacteria</taxon>
        <taxon>Burkholderiales</taxon>
        <taxon>Alcaligenaceae</taxon>
        <taxon>Bordetella</taxon>
    </lineage>
</organism>
<dbReference type="AlphaFoldDB" id="A0A193G9B4"/>
<dbReference type="EMBL" id="CP016172">
    <property type="protein sequence ID" value="ANN76582.1"/>
    <property type="molecule type" value="Genomic_DNA"/>
</dbReference>
<dbReference type="OrthoDB" id="9042683at2"/>
<feature type="region of interest" description="Disordered" evidence="8">
    <location>
        <begin position="1041"/>
        <end position="1066"/>
    </location>
</feature>
<dbReference type="FunFam" id="3.30.70.1430:FF:000001">
    <property type="entry name" value="Efflux pump membrane transporter"/>
    <property type="match status" value="1"/>
</dbReference>
<dbReference type="GO" id="GO:0005886">
    <property type="term" value="C:plasma membrane"/>
    <property type="evidence" value="ECO:0007669"/>
    <property type="project" value="UniProtKB-SubCell"/>
</dbReference>
<dbReference type="SUPFAM" id="SSF82693">
    <property type="entry name" value="Multidrug efflux transporter AcrB pore domain, PN1, PN2, PC1 and PC2 subdomains"/>
    <property type="match status" value="4"/>
</dbReference>
<dbReference type="Gene3D" id="3.30.70.1440">
    <property type="entry name" value="Multidrug efflux transporter AcrB pore domain"/>
    <property type="match status" value="1"/>
</dbReference>
<dbReference type="RefSeq" id="WP_066654693.1">
    <property type="nucleotide sequence ID" value="NZ_CBCSCL010000044.1"/>
</dbReference>
<name>A0A193G9B4_9BORD</name>
<evidence type="ECO:0000256" key="4">
    <source>
        <dbReference type="ARBA" id="ARBA00022519"/>
    </source>
</evidence>
<dbReference type="PANTHER" id="PTHR32063:SF30">
    <property type="entry name" value="ACRB_ACRD_ACRF FAMILY PROTEIN"/>
    <property type="match status" value="1"/>
</dbReference>
<evidence type="ECO:0000256" key="9">
    <source>
        <dbReference type="SAM" id="Phobius"/>
    </source>
</evidence>
<dbReference type="Gene3D" id="3.30.70.1430">
    <property type="entry name" value="Multidrug efflux transporter AcrB pore domain"/>
    <property type="match status" value="2"/>
</dbReference>
<feature type="transmembrane region" description="Helical" evidence="9">
    <location>
        <begin position="12"/>
        <end position="32"/>
    </location>
</feature>
<evidence type="ECO:0000313" key="11">
    <source>
        <dbReference type="Proteomes" id="UP000091926"/>
    </source>
</evidence>
<evidence type="ECO:0000256" key="8">
    <source>
        <dbReference type="SAM" id="MobiDB-lite"/>
    </source>
</evidence>
<feature type="transmembrane region" description="Helical" evidence="9">
    <location>
        <begin position="998"/>
        <end position="1024"/>
    </location>
</feature>
<dbReference type="PANTHER" id="PTHR32063">
    <property type="match status" value="1"/>
</dbReference>
<dbReference type="InterPro" id="IPR001036">
    <property type="entry name" value="Acrflvin-R"/>
</dbReference>
<comment type="subcellular location">
    <subcellularLocation>
        <location evidence="1">Cell inner membrane</location>
        <topology evidence="1">Multi-pass membrane protein</topology>
    </subcellularLocation>
</comment>
<keyword evidence="4" id="KW-0997">Cell inner membrane</keyword>
<accession>A0A193G9B4</accession>